<dbReference type="SUPFAM" id="SSF52172">
    <property type="entry name" value="CheY-like"/>
    <property type="match status" value="1"/>
</dbReference>
<comment type="caution">
    <text evidence="1">Lacks conserved residue(s) required for the propagation of feature annotation.</text>
</comment>
<dbReference type="InterPro" id="IPR001789">
    <property type="entry name" value="Sig_transdc_resp-reg_receiver"/>
</dbReference>
<evidence type="ECO:0000313" key="3">
    <source>
        <dbReference type="EMBL" id="RIV19404.1"/>
    </source>
</evidence>
<sequence length="148" mass="16895">MAQSSSSSEHVLLIDASESREILANLFESGFSHTTVVVCDSVEQAYVYIAKRLESFRSLPKLVFLVWDSATPEENQEALTKLKSTPDVQWVPIIVLSNSSQLSMVQKAYQLGANSYLIKPLGYDHWLQLLEALRYYWWEIVSFPNVTY</sequence>
<accession>A0A418M1B3</accession>
<evidence type="ECO:0000259" key="2">
    <source>
        <dbReference type="PROSITE" id="PS50110"/>
    </source>
</evidence>
<keyword evidence="4" id="KW-1185">Reference proteome</keyword>
<dbReference type="Gene3D" id="3.40.50.2300">
    <property type="match status" value="1"/>
</dbReference>
<dbReference type="RefSeq" id="WP_119670508.1">
    <property type="nucleotide sequence ID" value="NZ_QXED01000008.1"/>
</dbReference>
<reference evidence="3 4" key="1">
    <citation type="submission" date="2018-08" db="EMBL/GenBank/DDBJ databases">
        <title>Fibrisoma montanum sp. nov., isolated from Danxia mountain soil.</title>
        <authorList>
            <person name="Huang Y."/>
        </authorList>
    </citation>
    <scope>NUCLEOTIDE SEQUENCE [LARGE SCALE GENOMIC DNA]</scope>
    <source>
        <strain evidence="3 4">HYT19</strain>
    </source>
</reference>
<evidence type="ECO:0000313" key="4">
    <source>
        <dbReference type="Proteomes" id="UP000283523"/>
    </source>
</evidence>
<dbReference type="InterPro" id="IPR052893">
    <property type="entry name" value="TCS_response_regulator"/>
</dbReference>
<protein>
    <submittedName>
        <fullName evidence="3">Response regulator</fullName>
    </submittedName>
</protein>
<dbReference type="InterPro" id="IPR011006">
    <property type="entry name" value="CheY-like_superfamily"/>
</dbReference>
<comment type="caution">
    <text evidence="3">The sequence shown here is derived from an EMBL/GenBank/DDBJ whole genome shotgun (WGS) entry which is preliminary data.</text>
</comment>
<dbReference type="EMBL" id="QXED01000008">
    <property type="protein sequence ID" value="RIV19404.1"/>
    <property type="molecule type" value="Genomic_DNA"/>
</dbReference>
<dbReference type="Pfam" id="PF00072">
    <property type="entry name" value="Response_reg"/>
    <property type="match status" value="1"/>
</dbReference>
<dbReference type="PROSITE" id="PS50110">
    <property type="entry name" value="RESPONSE_REGULATORY"/>
    <property type="match status" value="1"/>
</dbReference>
<dbReference type="AlphaFoldDB" id="A0A418M1B3"/>
<gene>
    <name evidence="3" type="ORF">DYU11_25215</name>
</gene>
<dbReference type="SMART" id="SM00448">
    <property type="entry name" value="REC"/>
    <property type="match status" value="1"/>
</dbReference>
<dbReference type="PANTHER" id="PTHR44520">
    <property type="entry name" value="RESPONSE REGULATOR RCP1-RELATED"/>
    <property type="match status" value="1"/>
</dbReference>
<dbReference type="GO" id="GO:0000160">
    <property type="term" value="P:phosphorelay signal transduction system"/>
    <property type="evidence" value="ECO:0007669"/>
    <property type="project" value="InterPro"/>
</dbReference>
<name>A0A418M1B3_9BACT</name>
<evidence type="ECO:0000256" key="1">
    <source>
        <dbReference type="PROSITE-ProRule" id="PRU00169"/>
    </source>
</evidence>
<dbReference type="OrthoDB" id="958605at2"/>
<organism evidence="3 4">
    <name type="scientific">Fibrisoma montanum</name>
    <dbReference type="NCBI Taxonomy" id="2305895"/>
    <lineage>
        <taxon>Bacteria</taxon>
        <taxon>Pseudomonadati</taxon>
        <taxon>Bacteroidota</taxon>
        <taxon>Cytophagia</taxon>
        <taxon>Cytophagales</taxon>
        <taxon>Spirosomataceae</taxon>
        <taxon>Fibrisoma</taxon>
    </lineage>
</organism>
<proteinExistence type="predicted"/>
<feature type="domain" description="Response regulatory" evidence="2">
    <location>
        <begin position="10"/>
        <end position="134"/>
    </location>
</feature>
<dbReference type="Proteomes" id="UP000283523">
    <property type="component" value="Unassembled WGS sequence"/>
</dbReference>